<evidence type="ECO:0000259" key="10">
    <source>
        <dbReference type="PROSITE" id="PS50850"/>
    </source>
</evidence>
<keyword evidence="4" id="KW-1003">Cell membrane</keyword>
<evidence type="ECO:0000313" key="11">
    <source>
        <dbReference type="EMBL" id="MDC7684540.1"/>
    </source>
</evidence>
<evidence type="ECO:0000256" key="9">
    <source>
        <dbReference type="SAM" id="Phobius"/>
    </source>
</evidence>
<dbReference type="PROSITE" id="PS00216">
    <property type="entry name" value="SUGAR_TRANSPORT_1"/>
    <property type="match status" value="1"/>
</dbReference>
<dbReference type="InterPro" id="IPR005829">
    <property type="entry name" value="Sugar_transporter_CS"/>
</dbReference>
<feature type="transmembrane region" description="Helical" evidence="9">
    <location>
        <begin position="406"/>
        <end position="424"/>
    </location>
</feature>
<dbReference type="PROSITE" id="PS50850">
    <property type="entry name" value="MFS"/>
    <property type="match status" value="1"/>
</dbReference>
<feature type="transmembrane region" description="Helical" evidence="9">
    <location>
        <begin position="369"/>
        <end position="394"/>
    </location>
</feature>
<feature type="transmembrane region" description="Helical" evidence="9">
    <location>
        <begin position="128"/>
        <end position="148"/>
    </location>
</feature>
<feature type="transmembrane region" description="Helical" evidence="9">
    <location>
        <begin position="308"/>
        <end position="331"/>
    </location>
</feature>
<dbReference type="Proteomes" id="UP001214854">
    <property type="component" value="Unassembled WGS sequence"/>
</dbReference>
<evidence type="ECO:0000256" key="4">
    <source>
        <dbReference type="ARBA" id="ARBA00022475"/>
    </source>
</evidence>
<evidence type="ECO:0000256" key="6">
    <source>
        <dbReference type="ARBA" id="ARBA00022989"/>
    </source>
</evidence>
<proteinExistence type="inferred from homology"/>
<dbReference type="InterPro" id="IPR005828">
    <property type="entry name" value="MFS_sugar_transport-like"/>
</dbReference>
<dbReference type="InterPro" id="IPR003663">
    <property type="entry name" value="Sugar/inositol_transpt"/>
</dbReference>
<evidence type="ECO:0000256" key="8">
    <source>
        <dbReference type="RuleBase" id="RU003346"/>
    </source>
</evidence>
<dbReference type="Gene3D" id="1.20.1250.20">
    <property type="entry name" value="MFS general substrate transporter like domains"/>
    <property type="match status" value="2"/>
</dbReference>
<gene>
    <name evidence="11" type="ORF">PQU92_14745</name>
</gene>
<feature type="transmembrane region" description="Helical" evidence="9">
    <location>
        <begin position="90"/>
        <end position="108"/>
    </location>
</feature>
<dbReference type="InterPro" id="IPR020846">
    <property type="entry name" value="MFS_dom"/>
</dbReference>
<feature type="transmembrane region" description="Helical" evidence="9">
    <location>
        <begin position="199"/>
        <end position="218"/>
    </location>
</feature>
<protein>
    <submittedName>
        <fullName evidence="11">Sugar porter family MFS transporter</fullName>
    </submittedName>
</protein>
<dbReference type="CDD" id="cd17359">
    <property type="entry name" value="MFS_XylE_like"/>
    <property type="match status" value="1"/>
</dbReference>
<dbReference type="Pfam" id="PF00083">
    <property type="entry name" value="Sugar_tr"/>
    <property type="match status" value="1"/>
</dbReference>
<feature type="transmembrane region" description="Helical" evidence="9">
    <location>
        <begin position="444"/>
        <end position="462"/>
    </location>
</feature>
<organism evidence="11 12">
    <name type="scientific">Asticcacaulis aquaticus</name>
    <dbReference type="NCBI Taxonomy" id="2984212"/>
    <lineage>
        <taxon>Bacteria</taxon>
        <taxon>Pseudomonadati</taxon>
        <taxon>Pseudomonadota</taxon>
        <taxon>Alphaproteobacteria</taxon>
        <taxon>Caulobacterales</taxon>
        <taxon>Caulobacteraceae</taxon>
        <taxon>Asticcacaulis</taxon>
    </lineage>
</organism>
<accession>A0ABT5HWT7</accession>
<dbReference type="InterPro" id="IPR047984">
    <property type="entry name" value="XylE-like"/>
</dbReference>
<dbReference type="RefSeq" id="WP_272749013.1">
    <property type="nucleotide sequence ID" value="NZ_JAQQKX010000013.1"/>
</dbReference>
<reference evidence="11 12" key="1">
    <citation type="submission" date="2023-01" db="EMBL/GenBank/DDBJ databases">
        <title>Novel species of the genus Asticcacaulis isolated from rivers.</title>
        <authorList>
            <person name="Lu H."/>
        </authorList>
    </citation>
    <scope>NUCLEOTIDE SEQUENCE [LARGE SCALE GENOMIC DNA]</scope>
    <source>
        <strain evidence="11 12">BYS171W</strain>
    </source>
</reference>
<evidence type="ECO:0000256" key="3">
    <source>
        <dbReference type="ARBA" id="ARBA00022448"/>
    </source>
</evidence>
<feature type="domain" description="Major facilitator superfamily (MFS) profile" evidence="10">
    <location>
        <begin position="16"/>
        <end position="466"/>
    </location>
</feature>
<name>A0ABT5HWT7_9CAUL</name>
<comment type="similarity">
    <text evidence="2 8">Belongs to the major facilitator superfamily. Sugar transporter (TC 2.A.1.1) family.</text>
</comment>
<feature type="transmembrane region" description="Helical" evidence="9">
    <location>
        <begin position="265"/>
        <end position="288"/>
    </location>
</feature>
<keyword evidence="12" id="KW-1185">Reference proteome</keyword>
<keyword evidence="5 9" id="KW-0812">Transmembrane</keyword>
<feature type="transmembrane region" description="Helical" evidence="9">
    <location>
        <begin position="338"/>
        <end position="357"/>
    </location>
</feature>
<feature type="transmembrane region" description="Helical" evidence="9">
    <location>
        <begin position="60"/>
        <end position="83"/>
    </location>
</feature>
<dbReference type="InterPro" id="IPR050814">
    <property type="entry name" value="Myo-inositol_Transporter"/>
</dbReference>
<evidence type="ECO:0000256" key="2">
    <source>
        <dbReference type="ARBA" id="ARBA00010992"/>
    </source>
</evidence>
<dbReference type="InterPro" id="IPR036259">
    <property type="entry name" value="MFS_trans_sf"/>
</dbReference>
<dbReference type="SUPFAM" id="SSF103473">
    <property type="entry name" value="MFS general substrate transporter"/>
    <property type="match status" value="1"/>
</dbReference>
<keyword evidence="6 9" id="KW-1133">Transmembrane helix</keyword>
<comment type="caution">
    <text evidence="11">The sequence shown here is derived from an EMBL/GenBank/DDBJ whole genome shotgun (WGS) entry which is preliminary data.</text>
</comment>
<dbReference type="PANTHER" id="PTHR48020:SF12">
    <property type="entry name" value="PROTON MYO-INOSITOL COTRANSPORTER"/>
    <property type="match status" value="1"/>
</dbReference>
<dbReference type="PRINTS" id="PR00171">
    <property type="entry name" value="SUGRTRNSPORT"/>
</dbReference>
<evidence type="ECO:0000256" key="1">
    <source>
        <dbReference type="ARBA" id="ARBA00004651"/>
    </source>
</evidence>
<keyword evidence="3 8" id="KW-0813">Transport</keyword>
<dbReference type="EMBL" id="JAQQKX010000013">
    <property type="protein sequence ID" value="MDC7684540.1"/>
    <property type="molecule type" value="Genomic_DNA"/>
</dbReference>
<dbReference type="NCBIfam" id="TIGR00879">
    <property type="entry name" value="SP"/>
    <property type="match status" value="1"/>
</dbReference>
<evidence type="ECO:0000313" key="12">
    <source>
        <dbReference type="Proteomes" id="UP001214854"/>
    </source>
</evidence>
<evidence type="ECO:0000256" key="7">
    <source>
        <dbReference type="ARBA" id="ARBA00023136"/>
    </source>
</evidence>
<dbReference type="PROSITE" id="PS00217">
    <property type="entry name" value="SUGAR_TRANSPORT_2"/>
    <property type="match status" value="1"/>
</dbReference>
<sequence>MTASSGKINTGLVLGLAVGASLGGLLFGYDTAVISGAEQSIKFNFVVPHTDWSVDFKNTVHGFAVGIALLGCVIGSAIAGPLATALGRRAGMLIAASLFFVSSLLSAFPETLLAPVGQMGTEAIWPFLIYRTFGGIAIGMASLISPMYIAEIAPAKQRGLFVSLEQIAIVTGITLVYFVNMQISRMGDESWLHDLGWRYMLASCAIPAGIFFVAALLMPDTPRWYMLKGKEDKAREILSKANPADEVEATLTEIRGSLVQHSGKLLSFGLGVLTVGILLSVFQQVVGINAVLYYAPTMFENLGLGKDAAMLNTVIMGIAMVVFTVIALFTVDHWGRKPLLILGSAVMAASLIFLGILYQTQNPAEQPGIIYLIVAITYIAGFSLSWGPIVWVMLAEMFPNSIKGKAMSVAVAAQWIANFIVSQTFPMMDGNPQLIAAFNHGFSFYVYGACSILSGLFVWKFVPETKGRTLEAIEHLWKK</sequence>
<keyword evidence="7 9" id="KW-0472">Membrane</keyword>
<feature type="transmembrane region" description="Helical" evidence="9">
    <location>
        <begin position="160"/>
        <end position="179"/>
    </location>
</feature>
<comment type="subcellular location">
    <subcellularLocation>
        <location evidence="1">Cell membrane</location>
        <topology evidence="1">Multi-pass membrane protein</topology>
    </subcellularLocation>
</comment>
<dbReference type="PANTHER" id="PTHR48020">
    <property type="entry name" value="PROTON MYO-INOSITOL COTRANSPORTER"/>
    <property type="match status" value="1"/>
</dbReference>
<evidence type="ECO:0000256" key="5">
    <source>
        <dbReference type="ARBA" id="ARBA00022692"/>
    </source>
</evidence>